<dbReference type="AlphaFoldDB" id="A0A2K8SKW3"/>
<proteinExistence type="predicted"/>
<organism evidence="1 2">
    <name type="scientific">Nostoc flagelliforme CCNUN1</name>
    <dbReference type="NCBI Taxonomy" id="2038116"/>
    <lineage>
        <taxon>Bacteria</taxon>
        <taxon>Bacillati</taxon>
        <taxon>Cyanobacteriota</taxon>
        <taxon>Cyanophyceae</taxon>
        <taxon>Nostocales</taxon>
        <taxon>Nostocaceae</taxon>
        <taxon>Nostoc</taxon>
    </lineage>
</organism>
<keyword evidence="2" id="KW-1185">Reference proteome</keyword>
<name>A0A2K8SKW3_9NOSO</name>
<sequence length="39" mass="4699">MVCFTTRSSRGSQRFQSLRWRRSLAGGNLNNSWLNLRRW</sequence>
<evidence type="ECO:0000313" key="1">
    <source>
        <dbReference type="EMBL" id="AUB36048.1"/>
    </source>
</evidence>
<dbReference type="Proteomes" id="UP000232003">
    <property type="component" value="Chromosome"/>
</dbReference>
<gene>
    <name evidence="1" type="ORF">COO91_01947</name>
</gene>
<accession>A0A2K8SKW3</accession>
<dbReference type="EMBL" id="CP024785">
    <property type="protein sequence ID" value="AUB36048.1"/>
    <property type="molecule type" value="Genomic_DNA"/>
</dbReference>
<dbReference type="KEGG" id="nfl:COO91_01947"/>
<evidence type="ECO:0000313" key="2">
    <source>
        <dbReference type="Proteomes" id="UP000232003"/>
    </source>
</evidence>
<protein>
    <submittedName>
        <fullName evidence="1">Uncharacterized protein</fullName>
    </submittedName>
</protein>
<reference evidence="1 2" key="1">
    <citation type="submission" date="2017-11" db="EMBL/GenBank/DDBJ databases">
        <title>Complete genome of a free-living desiccation-tolerant cyanobacterium and its photosynthetic adaptation to extreme terrestrial habitat.</title>
        <authorList>
            <person name="Shang J."/>
        </authorList>
    </citation>
    <scope>NUCLEOTIDE SEQUENCE [LARGE SCALE GENOMIC DNA]</scope>
    <source>
        <strain evidence="1 2">CCNUN1</strain>
    </source>
</reference>